<dbReference type="RefSeq" id="WP_110266099.1">
    <property type="nucleotide sequence ID" value="NZ_CAWNXA010000009.1"/>
</dbReference>
<accession>A0A318E5E3</accession>
<dbReference type="SUPFAM" id="SSF82649">
    <property type="entry name" value="SufE/NifU"/>
    <property type="match status" value="1"/>
</dbReference>
<dbReference type="OrthoDB" id="9804157at2"/>
<sequence length="146" mass="15807">MSAQPFLRPAPAADPRHAALLEHARHPRNRRDLDAATHHGSGSNALCGDSVSVSLVVDGDVLREIAFKERSCNVCKASASMMTELVHGRPLAEVRALCADFRRWVAEGDAAWTPPDALAPLALLRERSARHRCLTLAWEALADALG</sequence>
<comment type="caution">
    <text evidence="2">The sequence shown here is derived from an EMBL/GenBank/DDBJ whole genome shotgun (WGS) entry which is preliminary data.</text>
</comment>
<organism evidence="2 3">
    <name type="scientific">Sinimarinibacterium flocculans</name>
    <dbReference type="NCBI Taxonomy" id="985250"/>
    <lineage>
        <taxon>Bacteria</taxon>
        <taxon>Pseudomonadati</taxon>
        <taxon>Pseudomonadota</taxon>
        <taxon>Gammaproteobacteria</taxon>
        <taxon>Nevskiales</taxon>
        <taxon>Nevskiaceae</taxon>
        <taxon>Sinimarinibacterium</taxon>
    </lineage>
</organism>
<dbReference type="GO" id="GO:0016226">
    <property type="term" value="P:iron-sulfur cluster assembly"/>
    <property type="evidence" value="ECO:0007669"/>
    <property type="project" value="InterPro"/>
</dbReference>
<gene>
    <name evidence="2" type="ORF">C8D93_10992</name>
</gene>
<dbReference type="CDD" id="cd06664">
    <property type="entry name" value="IscU_like"/>
    <property type="match status" value="1"/>
</dbReference>
<dbReference type="GO" id="GO:0005506">
    <property type="term" value="F:iron ion binding"/>
    <property type="evidence" value="ECO:0007669"/>
    <property type="project" value="InterPro"/>
</dbReference>
<feature type="domain" description="NIF system FeS cluster assembly NifU N-terminal" evidence="1">
    <location>
        <begin position="19"/>
        <end position="97"/>
    </location>
</feature>
<proteinExistence type="predicted"/>
<dbReference type="Pfam" id="PF01592">
    <property type="entry name" value="NifU_N"/>
    <property type="match status" value="1"/>
</dbReference>
<evidence type="ECO:0000259" key="1">
    <source>
        <dbReference type="Pfam" id="PF01592"/>
    </source>
</evidence>
<evidence type="ECO:0000313" key="2">
    <source>
        <dbReference type="EMBL" id="PXV65713.1"/>
    </source>
</evidence>
<dbReference type="AlphaFoldDB" id="A0A318E5E3"/>
<dbReference type="GO" id="GO:0051536">
    <property type="term" value="F:iron-sulfur cluster binding"/>
    <property type="evidence" value="ECO:0007669"/>
    <property type="project" value="InterPro"/>
</dbReference>
<dbReference type="EMBL" id="QICN01000009">
    <property type="protein sequence ID" value="PXV65713.1"/>
    <property type="molecule type" value="Genomic_DNA"/>
</dbReference>
<dbReference type="Proteomes" id="UP000248330">
    <property type="component" value="Unassembled WGS sequence"/>
</dbReference>
<dbReference type="NCBIfam" id="TIGR01994">
    <property type="entry name" value="SUF_scaf_2"/>
    <property type="match status" value="1"/>
</dbReference>
<reference evidence="2 3" key="1">
    <citation type="submission" date="2018-04" db="EMBL/GenBank/DDBJ databases">
        <title>Genomic Encyclopedia of Type Strains, Phase IV (KMG-IV): sequencing the most valuable type-strain genomes for metagenomic binning, comparative biology and taxonomic classification.</title>
        <authorList>
            <person name="Goeker M."/>
        </authorList>
    </citation>
    <scope>NUCLEOTIDE SEQUENCE [LARGE SCALE GENOMIC DNA]</scope>
    <source>
        <strain evidence="2 3">DSM 104150</strain>
    </source>
</reference>
<dbReference type="Gene3D" id="3.90.1010.10">
    <property type="match status" value="1"/>
</dbReference>
<keyword evidence="3" id="KW-1185">Reference proteome</keyword>
<dbReference type="InterPro" id="IPR002871">
    <property type="entry name" value="NIF_FeS_clus_asmbl_NifU_N"/>
</dbReference>
<evidence type="ECO:0000313" key="3">
    <source>
        <dbReference type="Proteomes" id="UP000248330"/>
    </source>
</evidence>
<name>A0A318E5E3_9GAMM</name>
<protein>
    <submittedName>
        <fullName evidence="2">Nitrogen fixation NifU-like protein</fullName>
    </submittedName>
</protein>